<feature type="region of interest" description="Disordered" evidence="1">
    <location>
        <begin position="74"/>
        <end position="93"/>
    </location>
</feature>
<evidence type="ECO:0000256" key="1">
    <source>
        <dbReference type="SAM" id="MobiDB-lite"/>
    </source>
</evidence>
<sequence length="257" mass="28596">MKVVPDSRSCTNHVKHCAGCVRSRYELRDDRRREIVRSSSHIDAVKRDIMRTMSSTRSRGVVFNGNYRVPRASVAEENDLTTTDEEEDERDDSVSLLFTPPVNSTLPEIFQDKQPCETDRKVRRRRCSEATGGIGSAERAVLIGGRRGSEKAHSALRKTDTAFSYPINGIMMSPPLPKGVLKSPESPLRVAVTHDSTAASLEAIQDLRNELNQKLDLLIGRLSVRQEGKTSSDVNSNLTPSPKRNSKVNFTDESEVS</sequence>
<gene>
    <name evidence="2" type="ORF">TELCIR_03915</name>
</gene>
<feature type="region of interest" description="Disordered" evidence="1">
    <location>
        <begin position="226"/>
        <end position="257"/>
    </location>
</feature>
<dbReference type="EMBL" id="KZ345335">
    <property type="protein sequence ID" value="PIO74089.1"/>
    <property type="molecule type" value="Genomic_DNA"/>
</dbReference>
<proteinExistence type="predicted"/>
<accession>A0A2G9UV05</accession>
<feature type="compositionally biased region" description="Acidic residues" evidence="1">
    <location>
        <begin position="76"/>
        <end position="91"/>
    </location>
</feature>
<dbReference type="Proteomes" id="UP000230423">
    <property type="component" value="Unassembled WGS sequence"/>
</dbReference>
<reference evidence="2 3" key="1">
    <citation type="submission" date="2015-09" db="EMBL/GenBank/DDBJ databases">
        <title>Draft genome of the parasitic nematode Teladorsagia circumcincta isolate WARC Sus (inbred).</title>
        <authorList>
            <person name="Mitreva M."/>
        </authorList>
    </citation>
    <scope>NUCLEOTIDE SEQUENCE [LARGE SCALE GENOMIC DNA]</scope>
    <source>
        <strain evidence="2 3">S</strain>
    </source>
</reference>
<evidence type="ECO:0000313" key="2">
    <source>
        <dbReference type="EMBL" id="PIO74089.1"/>
    </source>
</evidence>
<evidence type="ECO:0000313" key="3">
    <source>
        <dbReference type="Proteomes" id="UP000230423"/>
    </source>
</evidence>
<dbReference type="OrthoDB" id="2373987at2759"/>
<name>A0A2G9UV05_TELCI</name>
<feature type="compositionally biased region" description="Polar residues" evidence="1">
    <location>
        <begin position="231"/>
        <end position="251"/>
    </location>
</feature>
<organism evidence="2 3">
    <name type="scientific">Teladorsagia circumcincta</name>
    <name type="common">Brown stomach worm</name>
    <name type="synonym">Ostertagia circumcincta</name>
    <dbReference type="NCBI Taxonomy" id="45464"/>
    <lineage>
        <taxon>Eukaryota</taxon>
        <taxon>Metazoa</taxon>
        <taxon>Ecdysozoa</taxon>
        <taxon>Nematoda</taxon>
        <taxon>Chromadorea</taxon>
        <taxon>Rhabditida</taxon>
        <taxon>Rhabditina</taxon>
        <taxon>Rhabditomorpha</taxon>
        <taxon>Strongyloidea</taxon>
        <taxon>Trichostrongylidae</taxon>
        <taxon>Teladorsagia</taxon>
    </lineage>
</organism>
<keyword evidence="3" id="KW-1185">Reference proteome</keyword>
<dbReference type="AlphaFoldDB" id="A0A2G9UV05"/>
<protein>
    <submittedName>
        <fullName evidence="2">Uncharacterized protein</fullName>
    </submittedName>
</protein>